<protein>
    <submittedName>
        <fullName evidence="5">Uncharacterized protein</fullName>
    </submittedName>
</protein>
<dbReference type="PANTHER" id="PTHR24198:SF165">
    <property type="entry name" value="ANKYRIN REPEAT-CONTAINING PROTEIN-RELATED"/>
    <property type="match status" value="1"/>
</dbReference>
<reference evidence="5" key="1">
    <citation type="submission" date="2013-08" db="EMBL/GenBank/DDBJ databases">
        <title>Gene expansion shapes genome architecture in the human pathogen Lichtheimia corymbifera: an evolutionary genomics analysis in the ancient terrestrial Mucorales (Mucoromycotina).</title>
        <authorList>
            <person name="Schwartze V.U."/>
            <person name="Winter S."/>
            <person name="Shelest E."/>
            <person name="Marcet-Houben M."/>
            <person name="Horn F."/>
            <person name="Wehner S."/>
            <person name="Hoffmann K."/>
            <person name="Riege K."/>
            <person name="Sammeth M."/>
            <person name="Nowrousian M."/>
            <person name="Valiante V."/>
            <person name="Linde J."/>
            <person name="Jacobsen I.D."/>
            <person name="Marz M."/>
            <person name="Brakhage A.A."/>
            <person name="Gabaldon T."/>
            <person name="Bocker S."/>
            <person name="Voigt K."/>
        </authorList>
    </citation>
    <scope>NUCLEOTIDE SEQUENCE [LARGE SCALE GENOMIC DNA]</scope>
    <source>
        <strain evidence="5">FSU 9682</strain>
    </source>
</reference>
<dbReference type="PROSITE" id="PS50088">
    <property type="entry name" value="ANK_REPEAT"/>
    <property type="match status" value="2"/>
</dbReference>
<feature type="compositionally biased region" description="Polar residues" evidence="4">
    <location>
        <begin position="138"/>
        <end position="149"/>
    </location>
</feature>
<dbReference type="InterPro" id="IPR002110">
    <property type="entry name" value="Ankyrin_rpt"/>
</dbReference>
<keyword evidence="2 3" id="KW-0040">ANK repeat</keyword>
<dbReference type="Gene3D" id="1.25.40.20">
    <property type="entry name" value="Ankyrin repeat-containing domain"/>
    <property type="match status" value="1"/>
</dbReference>
<evidence type="ECO:0000256" key="4">
    <source>
        <dbReference type="SAM" id="MobiDB-lite"/>
    </source>
</evidence>
<evidence type="ECO:0000256" key="3">
    <source>
        <dbReference type="PROSITE-ProRule" id="PRU00023"/>
    </source>
</evidence>
<feature type="compositionally biased region" description="Low complexity" evidence="4">
    <location>
        <begin position="275"/>
        <end position="292"/>
    </location>
</feature>
<dbReference type="SMART" id="SM00248">
    <property type="entry name" value="ANK"/>
    <property type="match status" value="5"/>
</dbReference>
<feature type="region of interest" description="Disordered" evidence="4">
    <location>
        <begin position="248"/>
        <end position="321"/>
    </location>
</feature>
<dbReference type="InterPro" id="IPR036770">
    <property type="entry name" value="Ankyrin_rpt-contain_sf"/>
</dbReference>
<dbReference type="OrthoDB" id="426293at2759"/>
<dbReference type="STRING" id="1263082.A0A068S014"/>
<dbReference type="PANTHER" id="PTHR24198">
    <property type="entry name" value="ANKYRIN REPEAT AND PROTEIN KINASE DOMAIN-CONTAINING PROTEIN"/>
    <property type="match status" value="1"/>
</dbReference>
<name>A0A068S014_9FUNG</name>
<dbReference type="VEuPathDB" id="FungiDB:LCOR_06713.1"/>
<sequence length="643" mass="70723">MTPTSVSESSSLESIDAATIMAKRHESMLPPEKEERLFRSPKEMINDLLQQVEQTELRHAMRVEIKRLLTDHERLVSMLQQRSELLEHENDELRHASQEHQRRYEKAVREMQFFKRKYEHHRQQEEEQRPKRSLSIDFRTSSEQQQQQPPHAGVGVFPLTPTSPQPIPEEPKEPSSSTIPAPPTTKPTSITDCFSPPYDGAELTRMAKSPIPLPASFVSRMKAPPRNAIVVEYPQIHQPPPYYRLRQNSTAASVHSTQSSSTEGANTIASQGTKSTVSTVSSVPSSESESSSAEGDKARKKQSWQELHPPTATNTVHSVPMTPVRSSTATNGYTGASLIQQRRVDPLIFGGSDGLWDTIAKSKGSDATVEKIISNFLRRGGSPNTSKQSGSAHAVKYGYGMIHALIVTKAPGSLDLLLQQGANPNVMTLSEVEDDKVTPCYLAAQVGWLTGLQKLVQAGGDLVAARGAGIKNKTALHVAAEHCHAAVVEYIVNVTQGALNLEEDSQGATVLHYACASGHTDLVSFLARSCQIPVNQPDHRGELPLHWAARHGRLEVVTLLVERCGCDVNAYVPRKVGTPLDLAKAGSQRRLVDYLKGLGALTGKKMDRRREEENENEGHLENKFAKNGFAGLFVGGEDEVDFF</sequence>
<feature type="region of interest" description="Disordered" evidence="4">
    <location>
        <begin position="118"/>
        <end position="198"/>
    </location>
</feature>
<dbReference type="Proteomes" id="UP000027586">
    <property type="component" value="Unassembled WGS sequence"/>
</dbReference>
<proteinExistence type="predicted"/>
<evidence type="ECO:0000313" key="5">
    <source>
        <dbReference type="EMBL" id="CDH55584.1"/>
    </source>
</evidence>
<feature type="compositionally biased region" description="Basic and acidic residues" evidence="4">
    <location>
        <begin position="121"/>
        <end position="130"/>
    </location>
</feature>
<comment type="caution">
    <text evidence="5">The sequence shown here is derived from an EMBL/GenBank/DDBJ whole genome shotgun (WGS) entry which is preliminary data.</text>
</comment>
<evidence type="ECO:0000256" key="1">
    <source>
        <dbReference type="ARBA" id="ARBA00022737"/>
    </source>
</evidence>
<gene>
    <name evidence="5" type="ORF">LCOR_06713.1</name>
</gene>
<evidence type="ECO:0000256" key="2">
    <source>
        <dbReference type="ARBA" id="ARBA00023043"/>
    </source>
</evidence>
<dbReference type="AlphaFoldDB" id="A0A068S014"/>
<dbReference type="Pfam" id="PF12796">
    <property type="entry name" value="Ank_2"/>
    <property type="match status" value="1"/>
</dbReference>
<keyword evidence="6" id="KW-1185">Reference proteome</keyword>
<evidence type="ECO:0000313" key="6">
    <source>
        <dbReference type="Proteomes" id="UP000027586"/>
    </source>
</evidence>
<dbReference type="PROSITE" id="PS50297">
    <property type="entry name" value="ANK_REP_REGION"/>
    <property type="match status" value="2"/>
</dbReference>
<keyword evidence="1" id="KW-0677">Repeat</keyword>
<feature type="repeat" description="ANK" evidence="3">
    <location>
        <begin position="506"/>
        <end position="526"/>
    </location>
</feature>
<dbReference type="EMBL" id="CBTN010000030">
    <property type="protein sequence ID" value="CDH55584.1"/>
    <property type="molecule type" value="Genomic_DNA"/>
</dbReference>
<accession>A0A068S014</accession>
<feature type="compositionally biased region" description="Polar residues" evidence="4">
    <location>
        <begin position="248"/>
        <end position="274"/>
    </location>
</feature>
<organism evidence="5 6">
    <name type="scientific">Lichtheimia corymbifera JMRC:FSU:9682</name>
    <dbReference type="NCBI Taxonomy" id="1263082"/>
    <lineage>
        <taxon>Eukaryota</taxon>
        <taxon>Fungi</taxon>
        <taxon>Fungi incertae sedis</taxon>
        <taxon>Mucoromycota</taxon>
        <taxon>Mucoromycotina</taxon>
        <taxon>Mucoromycetes</taxon>
        <taxon>Mucorales</taxon>
        <taxon>Lichtheimiaceae</taxon>
        <taxon>Lichtheimia</taxon>
    </lineage>
</organism>
<feature type="repeat" description="ANK" evidence="3">
    <location>
        <begin position="540"/>
        <end position="563"/>
    </location>
</feature>
<dbReference type="SUPFAM" id="SSF48403">
    <property type="entry name" value="Ankyrin repeat"/>
    <property type="match status" value="1"/>
</dbReference>